<dbReference type="PROSITE" id="PS00070">
    <property type="entry name" value="ALDEHYDE_DEHYDR_CYS"/>
    <property type="match status" value="1"/>
</dbReference>
<name>A0A317ZU72_9MICO</name>
<accession>A0A317ZU72</accession>
<dbReference type="Proteomes" id="UP000246722">
    <property type="component" value="Unassembled WGS sequence"/>
</dbReference>
<evidence type="ECO:0000256" key="1">
    <source>
        <dbReference type="ARBA" id="ARBA00009986"/>
    </source>
</evidence>
<keyword evidence="2 4" id="KW-0560">Oxidoreductase</keyword>
<dbReference type="AlphaFoldDB" id="A0A317ZU72"/>
<dbReference type="Pfam" id="PF00171">
    <property type="entry name" value="Aldedh"/>
    <property type="match status" value="1"/>
</dbReference>
<comment type="similarity">
    <text evidence="1 4">Belongs to the aldehyde dehydrogenase family.</text>
</comment>
<protein>
    <submittedName>
        <fullName evidence="6">Aldehyde dehydrogenase</fullName>
    </submittedName>
</protein>
<reference evidence="6 7" key="1">
    <citation type="submission" date="2018-05" db="EMBL/GenBank/DDBJ databases">
        <title>Genetic diversity of glacier-inhabiting Cryobacterium bacteria in China and description of Cryobacterium mengkeensis sp. nov. and Arthrobacter glacialis sp. nov.</title>
        <authorList>
            <person name="Liu Q."/>
            <person name="Xin Y.-H."/>
        </authorList>
    </citation>
    <scope>NUCLEOTIDE SEQUENCE [LARGE SCALE GENOMIC DNA]</scope>
    <source>
        <strain evidence="6 7">SK-1</strain>
    </source>
</reference>
<dbReference type="PROSITE" id="PS00687">
    <property type="entry name" value="ALDEHYDE_DEHYDR_GLU"/>
    <property type="match status" value="1"/>
</dbReference>
<sequence length="455" mass="48026">MTSYTVINPATETEVATVAHLDQTAADDAIARAVTAQRHWAKVSPADKALLLRRFAAAVDGDRENLAGIEVANSGHPISQARWEAGHVRDVLQYYSAAPERLFGRQIPVAGGIDVTFQEPLGVVGVITPWNFPMTIAAWGFAPALAAGNAVLLKPAEWTPLSSIRLGELALAAGLPDGLFQVLPGRGAVVGERFVTHPDVRKVVFTGSTAVGQKIMAGCAAQVKRVTLELGGKSANIVFADSDLEKAAATAPYGVFENAGQDCCARSRILVERSVYDRFMELLEPAVAGVVVGDPTDEATEMGPLVSADHLARVSAYLPTDAPVAFQGTTPSGPGYWVPPTVLTPASRTDRAVTDEIFGPVVTVLPFDDEADAVQLANDTPYGLSGSIWTRDLGRAVRVARGVESGNLSVNSHSSVRYTTPFGGFKQSGLGRELGPDAPLNFTETKNVFIAVDGL</sequence>
<dbReference type="InterPro" id="IPR016160">
    <property type="entry name" value="Ald_DH_CS_CYS"/>
</dbReference>
<dbReference type="InterPro" id="IPR015590">
    <property type="entry name" value="Aldehyde_DH_dom"/>
</dbReference>
<feature type="domain" description="Aldehyde dehydrogenase" evidence="5">
    <location>
        <begin position="4"/>
        <end position="448"/>
    </location>
</feature>
<evidence type="ECO:0000313" key="6">
    <source>
        <dbReference type="EMBL" id="PXA70798.1"/>
    </source>
</evidence>
<evidence type="ECO:0000256" key="2">
    <source>
        <dbReference type="ARBA" id="ARBA00023002"/>
    </source>
</evidence>
<feature type="active site" evidence="3">
    <location>
        <position position="229"/>
    </location>
</feature>
<dbReference type="InterPro" id="IPR016161">
    <property type="entry name" value="Ald_DH/histidinol_DH"/>
</dbReference>
<dbReference type="InterPro" id="IPR016162">
    <property type="entry name" value="Ald_DH_N"/>
</dbReference>
<dbReference type="Gene3D" id="3.40.605.10">
    <property type="entry name" value="Aldehyde Dehydrogenase, Chain A, domain 1"/>
    <property type="match status" value="1"/>
</dbReference>
<dbReference type="OrthoDB" id="6882680at2"/>
<organism evidence="6 7">
    <name type="scientific">Cryobacterium arcticum</name>
    <dbReference type="NCBI Taxonomy" id="670052"/>
    <lineage>
        <taxon>Bacteria</taxon>
        <taxon>Bacillati</taxon>
        <taxon>Actinomycetota</taxon>
        <taxon>Actinomycetes</taxon>
        <taxon>Micrococcales</taxon>
        <taxon>Microbacteriaceae</taxon>
        <taxon>Cryobacterium</taxon>
    </lineage>
</organism>
<evidence type="ECO:0000256" key="3">
    <source>
        <dbReference type="PROSITE-ProRule" id="PRU10007"/>
    </source>
</evidence>
<dbReference type="InterPro" id="IPR029510">
    <property type="entry name" value="Ald_DH_CS_GLU"/>
</dbReference>
<dbReference type="FunFam" id="3.40.605.10:FF:000007">
    <property type="entry name" value="NAD/NADP-dependent betaine aldehyde dehydrogenase"/>
    <property type="match status" value="1"/>
</dbReference>
<dbReference type="EMBL" id="QHLY01000007">
    <property type="protein sequence ID" value="PXA70798.1"/>
    <property type="molecule type" value="Genomic_DNA"/>
</dbReference>
<dbReference type="Gene3D" id="3.40.309.10">
    <property type="entry name" value="Aldehyde Dehydrogenase, Chain A, domain 2"/>
    <property type="match status" value="1"/>
</dbReference>
<evidence type="ECO:0000259" key="5">
    <source>
        <dbReference type="Pfam" id="PF00171"/>
    </source>
</evidence>
<evidence type="ECO:0000256" key="4">
    <source>
        <dbReference type="RuleBase" id="RU003345"/>
    </source>
</evidence>
<comment type="caution">
    <text evidence="6">The sequence shown here is derived from an EMBL/GenBank/DDBJ whole genome shotgun (WGS) entry which is preliminary data.</text>
</comment>
<proteinExistence type="inferred from homology"/>
<dbReference type="GO" id="GO:0016620">
    <property type="term" value="F:oxidoreductase activity, acting on the aldehyde or oxo group of donors, NAD or NADP as acceptor"/>
    <property type="evidence" value="ECO:0007669"/>
    <property type="project" value="InterPro"/>
</dbReference>
<dbReference type="SUPFAM" id="SSF53720">
    <property type="entry name" value="ALDH-like"/>
    <property type="match status" value="1"/>
</dbReference>
<dbReference type="PANTHER" id="PTHR11699">
    <property type="entry name" value="ALDEHYDE DEHYDROGENASE-RELATED"/>
    <property type="match status" value="1"/>
</dbReference>
<evidence type="ECO:0000313" key="7">
    <source>
        <dbReference type="Proteomes" id="UP000246722"/>
    </source>
</evidence>
<dbReference type="InterPro" id="IPR016163">
    <property type="entry name" value="Ald_DH_C"/>
</dbReference>
<dbReference type="RefSeq" id="WP_110126177.1">
    <property type="nucleotide sequence ID" value="NZ_QHLY01000007.1"/>
</dbReference>
<gene>
    <name evidence="6" type="ORF">CTB96_06955</name>
</gene>
<keyword evidence="7" id="KW-1185">Reference proteome</keyword>